<dbReference type="Pfam" id="PF01965">
    <property type="entry name" value="DJ-1_PfpI"/>
    <property type="match status" value="1"/>
</dbReference>
<evidence type="ECO:0000313" key="5">
    <source>
        <dbReference type="EMBL" id="KAB7649419.1"/>
    </source>
</evidence>
<reference evidence="5 6" key="1">
    <citation type="submission" date="2019-10" db="EMBL/GenBank/DDBJ databases">
        <title>Genome diversity of Sutterella seckii.</title>
        <authorList>
            <person name="Chaplin A.V."/>
            <person name="Sokolova S.R."/>
            <person name="Mosin K.A."/>
            <person name="Ivanova E.L."/>
            <person name="Kochetkova T.O."/>
            <person name="Goltsov A.Y."/>
            <person name="Trofimov D.Y."/>
            <person name="Efimov B.A."/>
        </authorList>
    </citation>
    <scope>NUCLEOTIDE SEQUENCE [LARGE SCALE GENOMIC DNA]</scope>
    <source>
        <strain evidence="5 6">ASD3426</strain>
    </source>
</reference>
<dbReference type="InterPro" id="IPR050325">
    <property type="entry name" value="Prot/Nucl_acid_deglycase"/>
</dbReference>
<dbReference type="EMBL" id="WEHW01000088">
    <property type="protein sequence ID" value="KAB7649419.1"/>
    <property type="molecule type" value="Genomic_DNA"/>
</dbReference>
<dbReference type="GO" id="GO:0019243">
    <property type="term" value="P:methylglyoxal catabolic process to D-lactate via S-lactoyl-glutathione"/>
    <property type="evidence" value="ECO:0007669"/>
    <property type="project" value="TreeGrafter"/>
</dbReference>
<evidence type="ECO:0000259" key="4">
    <source>
        <dbReference type="Pfam" id="PF01965"/>
    </source>
</evidence>
<gene>
    <name evidence="5" type="ORF">GBM96_11420</name>
</gene>
<evidence type="ECO:0000313" key="6">
    <source>
        <dbReference type="Proteomes" id="UP000469462"/>
    </source>
</evidence>
<proteinExistence type="inferred from homology"/>
<organism evidence="5 6">
    <name type="scientific">Sutterella seckii</name>
    <dbReference type="NCBI Taxonomy" id="1944635"/>
    <lineage>
        <taxon>Bacteria</taxon>
        <taxon>Pseudomonadati</taxon>
        <taxon>Pseudomonadota</taxon>
        <taxon>Betaproteobacteria</taxon>
        <taxon>Burkholderiales</taxon>
        <taxon>Sutterellaceae</taxon>
        <taxon>Sutterella</taxon>
    </lineage>
</organism>
<dbReference type="RefSeq" id="WP_139687600.1">
    <property type="nucleotide sequence ID" value="NZ_WEHW01000088.1"/>
</dbReference>
<dbReference type="PANTHER" id="PTHR48094">
    <property type="entry name" value="PROTEIN/NUCLEIC ACID DEGLYCASE DJ-1-RELATED"/>
    <property type="match status" value="1"/>
</dbReference>
<dbReference type="InterPro" id="IPR029062">
    <property type="entry name" value="Class_I_gatase-like"/>
</dbReference>
<comment type="caution">
    <text evidence="5">The sequence shown here is derived from an EMBL/GenBank/DDBJ whole genome shotgun (WGS) entry which is preliminary data.</text>
</comment>
<keyword evidence="1" id="KW-0346">Stress response</keyword>
<keyword evidence="6" id="KW-1185">Reference proteome</keyword>
<dbReference type="CDD" id="cd03141">
    <property type="entry name" value="GATase1_Hsp31_like"/>
    <property type="match status" value="1"/>
</dbReference>
<evidence type="ECO:0000256" key="3">
    <source>
        <dbReference type="ARBA" id="ARBA00038493"/>
    </source>
</evidence>
<feature type="domain" description="DJ-1/PfpI" evidence="4">
    <location>
        <begin position="29"/>
        <end position="226"/>
    </location>
</feature>
<evidence type="ECO:0000256" key="1">
    <source>
        <dbReference type="ARBA" id="ARBA00023016"/>
    </source>
</evidence>
<sequence length="229" mass="24422">MNTASILIIATAHALLGGTGAQTGLWLEELTTPYYVFADQGASITIATLPGGQIPIDPHSVAEAGKNPPTVERYLKDADLQARLKDSRRLADLDYKNYQAIFIPGGHGAMWDLASSEALGKFLSDAWKGGAVIGSVCHGPAAFSFAVKEDGRALVNGLHVTGFSNSEEQKMKLTQVVPFSLETRMREDGGIYAQGPDFEAFAVRDGKLVTGQNPASSQKVAELMLEALK</sequence>
<dbReference type="Proteomes" id="UP000469462">
    <property type="component" value="Unassembled WGS sequence"/>
</dbReference>
<comment type="similarity">
    <text evidence="3">Belongs to the peptidase C56 family. HSP31-like subfamily.</text>
</comment>
<dbReference type="InterPro" id="IPR002818">
    <property type="entry name" value="DJ-1/PfpI"/>
</dbReference>
<protein>
    <submittedName>
        <fullName evidence="5">Type 1 glutamine amidotransferase domain-containing protein</fullName>
    </submittedName>
</protein>
<keyword evidence="5" id="KW-0315">Glutamine amidotransferase</keyword>
<dbReference type="Gene3D" id="3.40.50.880">
    <property type="match status" value="1"/>
</dbReference>
<dbReference type="GO" id="GO:0005737">
    <property type="term" value="C:cytoplasm"/>
    <property type="evidence" value="ECO:0007669"/>
    <property type="project" value="TreeGrafter"/>
</dbReference>
<accession>A0AAI9WM26</accession>
<dbReference type="AlphaFoldDB" id="A0AAI9WM26"/>
<dbReference type="PANTHER" id="PTHR48094:SF11">
    <property type="entry name" value="GLUTATHIONE-INDEPENDENT GLYOXALASE HSP31-RELATED"/>
    <property type="match status" value="1"/>
</dbReference>
<dbReference type="SUPFAM" id="SSF52317">
    <property type="entry name" value="Class I glutamine amidotransferase-like"/>
    <property type="match status" value="1"/>
</dbReference>
<dbReference type="GO" id="GO:0019172">
    <property type="term" value="F:glyoxalase III activity"/>
    <property type="evidence" value="ECO:0007669"/>
    <property type="project" value="TreeGrafter"/>
</dbReference>
<keyword evidence="2" id="KW-0456">Lyase</keyword>
<name>A0AAI9WM26_9BURK</name>
<evidence type="ECO:0000256" key="2">
    <source>
        <dbReference type="ARBA" id="ARBA00023239"/>
    </source>
</evidence>